<dbReference type="EMBL" id="CAJNOM010000072">
    <property type="protein sequence ID" value="CAF0982100.1"/>
    <property type="molecule type" value="Genomic_DNA"/>
</dbReference>
<keyword evidence="1" id="KW-0732">Signal</keyword>
<feature type="chain" id="PRO_5032857936" evidence="1">
    <location>
        <begin position="25"/>
        <end position="205"/>
    </location>
</feature>
<organism evidence="2 3">
    <name type="scientific">Adineta steineri</name>
    <dbReference type="NCBI Taxonomy" id="433720"/>
    <lineage>
        <taxon>Eukaryota</taxon>
        <taxon>Metazoa</taxon>
        <taxon>Spiralia</taxon>
        <taxon>Gnathifera</taxon>
        <taxon>Rotifera</taxon>
        <taxon>Eurotatoria</taxon>
        <taxon>Bdelloidea</taxon>
        <taxon>Adinetida</taxon>
        <taxon>Adinetidae</taxon>
        <taxon>Adineta</taxon>
    </lineage>
</organism>
<feature type="signal peptide" evidence="1">
    <location>
        <begin position="1"/>
        <end position="24"/>
    </location>
</feature>
<evidence type="ECO:0000313" key="3">
    <source>
        <dbReference type="Proteomes" id="UP000663832"/>
    </source>
</evidence>
<protein>
    <submittedName>
        <fullName evidence="2">Uncharacterized protein</fullName>
    </submittedName>
</protein>
<dbReference type="Proteomes" id="UP000663832">
    <property type="component" value="Unassembled WGS sequence"/>
</dbReference>
<reference evidence="2" key="1">
    <citation type="submission" date="2021-02" db="EMBL/GenBank/DDBJ databases">
        <authorList>
            <person name="Nowell W R."/>
        </authorList>
    </citation>
    <scope>NUCLEOTIDE SEQUENCE</scope>
</reference>
<gene>
    <name evidence="2" type="ORF">QVE165_LOCUS13920</name>
</gene>
<evidence type="ECO:0000313" key="2">
    <source>
        <dbReference type="EMBL" id="CAF0982100.1"/>
    </source>
</evidence>
<keyword evidence="3" id="KW-1185">Reference proteome</keyword>
<comment type="caution">
    <text evidence="2">The sequence shown here is derived from an EMBL/GenBank/DDBJ whole genome shotgun (WGS) entry which is preliminary data.</text>
</comment>
<dbReference type="AlphaFoldDB" id="A0A814F9J7"/>
<sequence>MICTNNINILLFITLILTFIFANGEQSNNGKCDENTVNIHMLKCYKEYIDDTIDITSPENAYYMEGALLCQAYNKSSLYRGCLYSIFNQNEVCSADQFPFSYEYSKIYWKLVTSSCGVTSRDSCRPSRLSQQVLSKCHYSFDDKYPTKCKEFLRSVICMGEHEMELIPSTSGSQCSRNKAYYYYYGDLAARLQLAINVCEQEPLS</sequence>
<dbReference type="OrthoDB" id="9990474at2759"/>
<evidence type="ECO:0000256" key="1">
    <source>
        <dbReference type="SAM" id="SignalP"/>
    </source>
</evidence>
<name>A0A814F9J7_9BILA</name>
<proteinExistence type="predicted"/>
<accession>A0A814F9J7</accession>